<feature type="chain" id="PRO_5035469831" evidence="2">
    <location>
        <begin position="19"/>
        <end position="315"/>
    </location>
</feature>
<keyword evidence="1" id="KW-0472">Membrane</keyword>
<evidence type="ECO:0000313" key="3">
    <source>
        <dbReference type="EMBL" id="CAG9284548.1"/>
    </source>
</evidence>
<keyword evidence="1" id="KW-0812">Transmembrane</keyword>
<proteinExistence type="predicted"/>
<dbReference type="PANTHER" id="PTHR31168">
    <property type="entry name" value="OS02G0292800 PROTEIN"/>
    <property type="match status" value="1"/>
</dbReference>
<feature type="transmembrane region" description="Helical" evidence="1">
    <location>
        <begin position="267"/>
        <end position="292"/>
    </location>
</feature>
<feature type="signal peptide" evidence="2">
    <location>
        <begin position="1"/>
        <end position="18"/>
    </location>
</feature>
<gene>
    <name evidence="3" type="ORF">PTTT1_LOCUS26288</name>
</gene>
<reference evidence="3" key="1">
    <citation type="submission" date="2022-02" db="EMBL/GenBank/DDBJ databases">
        <authorList>
            <person name="Giguere J D."/>
        </authorList>
    </citation>
    <scope>NUCLEOTIDE SEQUENCE</scope>
    <source>
        <strain evidence="3">CCAP 1055/1</strain>
    </source>
</reference>
<name>A0A8J9T4Q4_PHATR</name>
<keyword evidence="2" id="KW-0732">Signal</keyword>
<dbReference type="PANTHER" id="PTHR31168:SF1">
    <property type="entry name" value="DUF599 FAMILY PROTEIN"/>
    <property type="match status" value="1"/>
</dbReference>
<accession>A0A8J9T4Q4</accession>
<feature type="transmembrane region" description="Helical" evidence="1">
    <location>
        <begin position="209"/>
        <end position="228"/>
    </location>
</feature>
<organism evidence="3">
    <name type="scientific">Phaeodactylum tricornutum</name>
    <name type="common">Diatom</name>
    <dbReference type="NCBI Taxonomy" id="2850"/>
    <lineage>
        <taxon>Eukaryota</taxon>
        <taxon>Sar</taxon>
        <taxon>Stramenopiles</taxon>
        <taxon>Ochrophyta</taxon>
        <taxon>Bacillariophyta</taxon>
        <taxon>Bacillariophyceae</taxon>
        <taxon>Bacillariophycidae</taxon>
        <taxon>Naviculales</taxon>
        <taxon>Phaeodactylaceae</taxon>
        <taxon>Phaeodactylum</taxon>
    </lineage>
</organism>
<dbReference type="EMBL" id="OU594943">
    <property type="protein sequence ID" value="CAG9284548.1"/>
    <property type="molecule type" value="Genomic_DNA"/>
</dbReference>
<dbReference type="AlphaFoldDB" id="A0A8J9T4Q4"/>
<evidence type="ECO:0000256" key="1">
    <source>
        <dbReference type="SAM" id="Phobius"/>
    </source>
</evidence>
<sequence>MMRATAALVLTFSATCFGAHVAIAGFHQPLHVVPRNRKPIVSSRQAVRLHSSVRSVASPPAPPLNVLERFTKSVNTGAETVSNYVEVGWNKAVSRAAVIGGSTVHQLAHPWVVPTVTAMLAFGVLASYHYKLYKQETSGVSTWRSTQANTRVEWAKHVRDTENWIYATQTLRNAITANAFLATTVLSLLTVITGKIVPMIKDGVGRRTITLQFVFVSFSMLLSAYEFLQSARLMTHAGFMFPVTKNSTKVDSIMRKSQNGQWLGLRWLYLSLGFLSWLVGGGMVFLLSALLLTSFFRQIDRVPSIIDEDTVHVII</sequence>
<keyword evidence="1" id="KW-1133">Transmembrane helix</keyword>
<dbReference type="InterPro" id="IPR006747">
    <property type="entry name" value="DUF599"/>
</dbReference>
<dbReference type="Proteomes" id="UP000836788">
    <property type="component" value="Chromosome 2"/>
</dbReference>
<feature type="transmembrane region" description="Helical" evidence="1">
    <location>
        <begin position="179"/>
        <end position="197"/>
    </location>
</feature>
<protein>
    <submittedName>
        <fullName evidence="3">Uncharacterized protein</fullName>
    </submittedName>
</protein>
<dbReference type="Pfam" id="PF04654">
    <property type="entry name" value="DUF599"/>
    <property type="match status" value="1"/>
</dbReference>
<evidence type="ECO:0000256" key="2">
    <source>
        <dbReference type="SAM" id="SignalP"/>
    </source>
</evidence>